<reference evidence="1 2" key="1">
    <citation type="journal article" date="2005" name="Proc. Natl. Acad. Sci. U.S.A.">
        <title>The complete genomes and proteomes of 27 Staphylococcus aureus bacteriophages.</title>
        <authorList>
            <person name="Kwan T."/>
            <person name="Liu J."/>
            <person name="Dubow M."/>
            <person name="Gros P."/>
            <person name="Pelletier J."/>
        </authorList>
    </citation>
    <scope>NUCLEOTIDE SEQUENCE</scope>
</reference>
<sequence>MQKKTSTVVVSLCITLMKMICLVQREYVKMMAQPK</sequence>
<evidence type="ECO:0000313" key="1">
    <source>
        <dbReference type="EMBL" id="AAX92081.1"/>
    </source>
</evidence>
<protein>
    <submittedName>
        <fullName evidence="1">ORF191</fullName>
    </submittedName>
</protein>
<dbReference type="Proteomes" id="UP000000973">
    <property type="component" value="Segment"/>
</dbReference>
<accession>Q4ZAA6</accession>
<name>Q4ZAA6_9CAUD</name>
<dbReference type="KEGG" id="vg:5133904"/>
<dbReference type="EMBL" id="AY954968">
    <property type="protein sequence ID" value="AAX92081.1"/>
    <property type="molecule type" value="Genomic_DNA"/>
</dbReference>
<dbReference type="GeneID" id="5133904"/>
<dbReference type="OrthoDB" id="40301at10239"/>
<organism evidence="1 2">
    <name type="scientific">Staphylococcus phage X2</name>
    <dbReference type="NCBI Taxonomy" id="2908152"/>
    <lineage>
        <taxon>Viruses</taxon>
        <taxon>Duplodnaviria</taxon>
        <taxon>Heunggongvirae</taxon>
        <taxon>Uroviricota</taxon>
        <taxon>Caudoviricetes</taxon>
        <taxon>Azeredovirinae</taxon>
        <taxon>Phietavirus</taxon>
        <taxon>Phietavirus X2</taxon>
    </lineage>
</organism>
<evidence type="ECO:0000313" key="2">
    <source>
        <dbReference type="Proteomes" id="UP000000973"/>
    </source>
</evidence>
<proteinExistence type="predicted"/>
<keyword evidence="2" id="KW-1185">Reference proteome</keyword>
<dbReference type="RefSeq" id="YP_240820.1">
    <property type="nucleotide sequence ID" value="NC_007065.1"/>
</dbReference>